<dbReference type="GO" id="GO:0006897">
    <property type="term" value="P:endocytosis"/>
    <property type="evidence" value="ECO:0007669"/>
    <property type="project" value="InterPro"/>
</dbReference>
<dbReference type="InterPro" id="IPR045007">
    <property type="entry name" value="LSB5"/>
</dbReference>
<feature type="coiled-coil region" evidence="4">
    <location>
        <begin position="289"/>
        <end position="316"/>
    </location>
</feature>
<evidence type="ECO:0000256" key="3">
    <source>
        <dbReference type="ARBA" id="ARBA00022927"/>
    </source>
</evidence>
<dbReference type="Gene3D" id="1.25.40.90">
    <property type="match status" value="1"/>
</dbReference>
<proteinExistence type="predicted"/>
<comment type="caution">
    <text evidence="8">The sequence shown here is derived from an EMBL/GenBank/DDBJ whole genome shotgun (WGS) entry which is preliminary data.</text>
</comment>
<dbReference type="RefSeq" id="XP_062661678.1">
    <property type="nucleotide sequence ID" value="XM_062808598.1"/>
</dbReference>
<dbReference type="InterPro" id="IPR038425">
    <property type="entry name" value="GAT_sf"/>
</dbReference>
<reference evidence="8" key="2">
    <citation type="submission" date="2023-06" db="EMBL/GenBank/DDBJ databases">
        <authorList>
            <consortium name="Lawrence Berkeley National Laboratory"/>
            <person name="Haridas S."/>
            <person name="Hensen N."/>
            <person name="Bonometti L."/>
            <person name="Westerberg I."/>
            <person name="Brannstrom I.O."/>
            <person name="Guillou S."/>
            <person name="Cros-Aarteil S."/>
            <person name="Calhoun S."/>
            <person name="Kuo A."/>
            <person name="Mondo S."/>
            <person name="Pangilinan J."/>
            <person name="Riley R."/>
            <person name="Labutti K."/>
            <person name="Andreopoulos B."/>
            <person name="Lipzen A."/>
            <person name="Chen C."/>
            <person name="Yanf M."/>
            <person name="Daum C."/>
            <person name="Ng V."/>
            <person name="Clum A."/>
            <person name="Steindorff A."/>
            <person name="Ohm R."/>
            <person name="Martin F."/>
            <person name="Silar P."/>
            <person name="Natvig D."/>
            <person name="Lalanne C."/>
            <person name="Gautier V."/>
            <person name="Ament-Velasquez S.L."/>
            <person name="Kruys A."/>
            <person name="Hutchinson M.I."/>
            <person name="Powell A.J."/>
            <person name="Barry K."/>
            <person name="Miller A.N."/>
            <person name="Grigoriev I.V."/>
            <person name="Debuchy R."/>
            <person name="Gladieux P."/>
            <person name="Thoren M.H."/>
            <person name="Johannesson H."/>
        </authorList>
    </citation>
    <scope>NUCLEOTIDE SEQUENCE</scope>
    <source>
        <strain evidence="8">CBS 168.71</strain>
    </source>
</reference>
<dbReference type="GO" id="GO:0051666">
    <property type="term" value="P:actin cortical patch localization"/>
    <property type="evidence" value="ECO:0007669"/>
    <property type="project" value="TreeGrafter"/>
</dbReference>
<dbReference type="GO" id="GO:0007015">
    <property type="term" value="P:actin filament organization"/>
    <property type="evidence" value="ECO:0007669"/>
    <property type="project" value="InterPro"/>
</dbReference>
<evidence type="ECO:0000313" key="9">
    <source>
        <dbReference type="Proteomes" id="UP001278766"/>
    </source>
</evidence>
<feature type="compositionally biased region" description="Low complexity" evidence="5">
    <location>
        <begin position="418"/>
        <end position="436"/>
    </location>
</feature>
<evidence type="ECO:0000256" key="1">
    <source>
        <dbReference type="ARBA" id="ARBA00011446"/>
    </source>
</evidence>
<dbReference type="InterPro" id="IPR004152">
    <property type="entry name" value="GAT_dom"/>
</dbReference>
<dbReference type="GeneID" id="87845546"/>
<dbReference type="CDD" id="cd21383">
    <property type="entry name" value="GAT_GGA_Tom1-like"/>
    <property type="match status" value="1"/>
</dbReference>
<dbReference type="InterPro" id="IPR008942">
    <property type="entry name" value="ENTH_VHS"/>
</dbReference>
<reference evidence="8" key="1">
    <citation type="journal article" date="2023" name="Mol. Phylogenet. Evol.">
        <title>Genome-scale phylogeny and comparative genomics of the fungal order Sordariales.</title>
        <authorList>
            <person name="Hensen N."/>
            <person name="Bonometti L."/>
            <person name="Westerberg I."/>
            <person name="Brannstrom I.O."/>
            <person name="Guillou S."/>
            <person name="Cros-Aarteil S."/>
            <person name="Calhoun S."/>
            <person name="Haridas S."/>
            <person name="Kuo A."/>
            <person name="Mondo S."/>
            <person name="Pangilinan J."/>
            <person name="Riley R."/>
            <person name="LaButti K."/>
            <person name="Andreopoulos B."/>
            <person name="Lipzen A."/>
            <person name="Chen C."/>
            <person name="Yan M."/>
            <person name="Daum C."/>
            <person name="Ng V."/>
            <person name="Clum A."/>
            <person name="Steindorff A."/>
            <person name="Ohm R.A."/>
            <person name="Martin F."/>
            <person name="Silar P."/>
            <person name="Natvig D.O."/>
            <person name="Lalanne C."/>
            <person name="Gautier V."/>
            <person name="Ament-Velasquez S.L."/>
            <person name="Kruys A."/>
            <person name="Hutchinson M.I."/>
            <person name="Powell A.J."/>
            <person name="Barry K."/>
            <person name="Miller A.N."/>
            <person name="Grigoriev I.V."/>
            <person name="Debuchy R."/>
            <person name="Gladieux P."/>
            <person name="Hiltunen Thoren M."/>
            <person name="Johannesson H."/>
        </authorList>
    </citation>
    <scope>NUCLEOTIDE SEQUENCE</scope>
    <source>
        <strain evidence="8">CBS 168.71</strain>
    </source>
</reference>
<evidence type="ECO:0008006" key="10">
    <source>
        <dbReference type="Google" id="ProtNLM"/>
    </source>
</evidence>
<dbReference type="PANTHER" id="PTHR47789">
    <property type="entry name" value="LAS SEVENTEEN-BINDING PROTEIN 5"/>
    <property type="match status" value="1"/>
</dbReference>
<evidence type="ECO:0000259" key="7">
    <source>
        <dbReference type="PROSITE" id="PS50909"/>
    </source>
</evidence>
<keyword evidence="2" id="KW-0813">Transport</keyword>
<dbReference type="GO" id="GO:0035091">
    <property type="term" value="F:phosphatidylinositol binding"/>
    <property type="evidence" value="ECO:0007669"/>
    <property type="project" value="InterPro"/>
</dbReference>
<dbReference type="Gene3D" id="1.20.58.160">
    <property type="match status" value="1"/>
</dbReference>
<keyword evidence="4" id="KW-0175">Coiled coil</keyword>
<comment type="subunit">
    <text evidence="1">Component of the ESCRT-0 complex composed of HSE1 and VPS27.</text>
</comment>
<evidence type="ECO:0000259" key="6">
    <source>
        <dbReference type="PROSITE" id="PS50179"/>
    </source>
</evidence>
<feature type="compositionally biased region" description="Low complexity" evidence="5">
    <location>
        <begin position="375"/>
        <end position="391"/>
    </location>
</feature>
<dbReference type="AlphaFoldDB" id="A0AAE0HKD8"/>
<dbReference type="InterPro" id="IPR002014">
    <property type="entry name" value="VHS_dom"/>
</dbReference>
<evidence type="ECO:0000313" key="8">
    <source>
        <dbReference type="EMBL" id="KAK3298164.1"/>
    </source>
</evidence>
<dbReference type="Proteomes" id="UP001278766">
    <property type="component" value="Unassembled WGS sequence"/>
</dbReference>
<evidence type="ECO:0000256" key="4">
    <source>
        <dbReference type="SAM" id="Coils"/>
    </source>
</evidence>
<name>A0AAE0HKD8_9PEZI</name>
<dbReference type="GO" id="GO:0030479">
    <property type="term" value="C:actin cortical patch"/>
    <property type="evidence" value="ECO:0007669"/>
    <property type="project" value="TreeGrafter"/>
</dbReference>
<gene>
    <name evidence="8" type="ORF">B0H64DRAFT_67117</name>
</gene>
<dbReference type="Pfam" id="PF03127">
    <property type="entry name" value="GAT"/>
    <property type="match status" value="1"/>
</dbReference>
<accession>A0AAE0HKD8</accession>
<dbReference type="GO" id="GO:0043130">
    <property type="term" value="F:ubiquitin binding"/>
    <property type="evidence" value="ECO:0007669"/>
    <property type="project" value="InterPro"/>
</dbReference>
<dbReference type="GO" id="GO:0015031">
    <property type="term" value="P:protein transport"/>
    <property type="evidence" value="ECO:0007669"/>
    <property type="project" value="UniProtKB-KW"/>
</dbReference>
<dbReference type="EMBL" id="JAUEPN010000002">
    <property type="protein sequence ID" value="KAK3298164.1"/>
    <property type="molecule type" value="Genomic_DNA"/>
</dbReference>
<protein>
    <recommendedName>
        <fullName evidence="10">GAT domain-containing protein</fullName>
    </recommendedName>
</protein>
<keyword evidence="3" id="KW-0653">Protein transport</keyword>
<dbReference type="SUPFAM" id="SSF89009">
    <property type="entry name" value="GAT-like domain"/>
    <property type="match status" value="1"/>
</dbReference>
<organism evidence="8 9">
    <name type="scientific">Chaetomium fimeti</name>
    <dbReference type="NCBI Taxonomy" id="1854472"/>
    <lineage>
        <taxon>Eukaryota</taxon>
        <taxon>Fungi</taxon>
        <taxon>Dikarya</taxon>
        <taxon>Ascomycota</taxon>
        <taxon>Pezizomycotina</taxon>
        <taxon>Sordariomycetes</taxon>
        <taxon>Sordariomycetidae</taxon>
        <taxon>Sordariales</taxon>
        <taxon>Chaetomiaceae</taxon>
        <taxon>Chaetomium</taxon>
    </lineage>
</organism>
<sequence length="497" mass="52428">MGGFSMNKVLGNLKKRQTFGGSSADDAPNAPIDPANDTPDAIATRCVKQFCLSVGSSSGDDVIFLPSIVEATVASPAAAAESARLIRKFLQRDYWSKPSCQYNAIMLVRILADNPGPGFTKFMDKKFIDATKELLRSGKDGSVRQILMETLDSFETNKSLDEGLAPMIEMWKKEKEKAYKTFGGMPAGPVQPPPMMAPGFNPYPQHQPQAFYPRPSHSKRLPDPIELTNRLEEARSSAKLLEQVVACTPAAEFLQNDLIKEFADRCSSASRSIQGYMAAENPGPDNDTMESLIDTNEQLQQALNHHRRALLQAKKQLGLGDGRSSTSSPAPHLPSPVDQPGAAVPPVPARKAVGGSGGGGNGKGKAHLEAHDHGGSSSSAAIAGPSRSASGTPRAHDTDDDDGQDPFRDPPTESHYTAAAAAAAGGSSSRPGAGSALGENGPPRLSFEPFHPGFGGGPSSAAAGERGRAEPVTPVSDDGTDLYKATPKQDGGPVYRY</sequence>
<evidence type="ECO:0000256" key="5">
    <source>
        <dbReference type="SAM" id="MobiDB-lite"/>
    </source>
</evidence>
<feature type="domain" description="VHS" evidence="6">
    <location>
        <begin position="52"/>
        <end position="182"/>
    </location>
</feature>
<dbReference type="GO" id="GO:0007034">
    <property type="term" value="P:vacuolar transport"/>
    <property type="evidence" value="ECO:0007669"/>
    <property type="project" value="UniProtKB-ARBA"/>
</dbReference>
<feature type="compositionally biased region" description="Gly residues" evidence="5">
    <location>
        <begin position="354"/>
        <end position="363"/>
    </location>
</feature>
<dbReference type="PROSITE" id="PS50909">
    <property type="entry name" value="GAT"/>
    <property type="match status" value="1"/>
</dbReference>
<feature type="domain" description="GAT" evidence="7">
    <location>
        <begin position="222"/>
        <end position="311"/>
    </location>
</feature>
<evidence type="ECO:0000256" key="2">
    <source>
        <dbReference type="ARBA" id="ARBA00022448"/>
    </source>
</evidence>
<keyword evidence="9" id="KW-1185">Reference proteome</keyword>
<dbReference type="PROSITE" id="PS50179">
    <property type="entry name" value="VHS"/>
    <property type="match status" value="1"/>
</dbReference>
<feature type="region of interest" description="Disordered" evidence="5">
    <location>
        <begin position="318"/>
        <end position="497"/>
    </location>
</feature>
<dbReference type="PANTHER" id="PTHR47789:SF2">
    <property type="entry name" value="VHS DOMAIN-CONTAINING PROTEIN"/>
    <property type="match status" value="1"/>
</dbReference>
<dbReference type="SUPFAM" id="SSF48464">
    <property type="entry name" value="ENTH/VHS domain"/>
    <property type="match status" value="1"/>
</dbReference>